<dbReference type="SMART" id="SM00387">
    <property type="entry name" value="HATPase_c"/>
    <property type="match status" value="1"/>
</dbReference>
<evidence type="ECO:0000313" key="6">
    <source>
        <dbReference type="Proteomes" id="UP001296993"/>
    </source>
</evidence>
<dbReference type="Pfam" id="PF02518">
    <property type="entry name" value="HATPase_c"/>
    <property type="match status" value="1"/>
</dbReference>
<dbReference type="Proteomes" id="UP001296993">
    <property type="component" value="Unassembled WGS sequence"/>
</dbReference>
<dbReference type="InterPro" id="IPR003594">
    <property type="entry name" value="HATPase_dom"/>
</dbReference>
<comment type="caution">
    <text evidence="5">The sequence shown here is derived from an EMBL/GenBank/DDBJ whole genome shotgun (WGS) entry which is preliminary data.</text>
</comment>
<keyword evidence="3" id="KW-0902">Two-component regulatory system</keyword>
<dbReference type="InterPro" id="IPR036890">
    <property type="entry name" value="HATPase_C_sf"/>
</dbReference>
<dbReference type="InterPro" id="IPR050482">
    <property type="entry name" value="Sensor_HK_TwoCompSys"/>
</dbReference>
<evidence type="ECO:0000259" key="4">
    <source>
        <dbReference type="PROSITE" id="PS50109"/>
    </source>
</evidence>
<reference evidence="5 6" key="1">
    <citation type="submission" date="2021-03" db="EMBL/GenBank/DDBJ databases">
        <title>Sequencing the genomes of 1000 actinobacteria strains.</title>
        <authorList>
            <person name="Klenk H.-P."/>
        </authorList>
    </citation>
    <scope>NUCLEOTIDE SEQUENCE [LARGE SCALE GENOMIC DNA]</scope>
    <source>
        <strain evidence="5 6">DSM 15797</strain>
    </source>
</reference>
<dbReference type="PANTHER" id="PTHR24421">
    <property type="entry name" value="NITRATE/NITRITE SENSOR PROTEIN NARX-RELATED"/>
    <property type="match status" value="1"/>
</dbReference>
<dbReference type="PANTHER" id="PTHR24421:SF56">
    <property type="entry name" value="OXYGEN SENSOR HISTIDINE KINASE RESPONSE REGULATOR DOST"/>
    <property type="match status" value="1"/>
</dbReference>
<protein>
    <submittedName>
        <fullName evidence="5">Signal transduction histidine kinase</fullName>
    </submittedName>
</protein>
<dbReference type="InterPro" id="IPR029016">
    <property type="entry name" value="GAF-like_dom_sf"/>
</dbReference>
<evidence type="ECO:0000256" key="1">
    <source>
        <dbReference type="ARBA" id="ARBA00022679"/>
    </source>
</evidence>
<dbReference type="Gene3D" id="3.30.450.40">
    <property type="match status" value="1"/>
</dbReference>
<evidence type="ECO:0000313" key="5">
    <source>
        <dbReference type="EMBL" id="MBP2385509.1"/>
    </source>
</evidence>
<dbReference type="SUPFAM" id="SSF55874">
    <property type="entry name" value="ATPase domain of HSP90 chaperone/DNA topoisomerase II/histidine kinase"/>
    <property type="match status" value="1"/>
</dbReference>
<name>A0ABS4XCW6_9MICC</name>
<dbReference type="Pfam" id="PF07730">
    <property type="entry name" value="HisKA_3"/>
    <property type="match status" value="1"/>
</dbReference>
<evidence type="ECO:0000256" key="2">
    <source>
        <dbReference type="ARBA" id="ARBA00022777"/>
    </source>
</evidence>
<feature type="domain" description="Histidine kinase" evidence="4">
    <location>
        <begin position="418"/>
        <end position="502"/>
    </location>
</feature>
<organism evidence="5 6">
    <name type="scientific">Paeniglutamicibacter kerguelensis</name>
    <dbReference type="NCBI Taxonomy" id="254788"/>
    <lineage>
        <taxon>Bacteria</taxon>
        <taxon>Bacillati</taxon>
        <taxon>Actinomycetota</taxon>
        <taxon>Actinomycetes</taxon>
        <taxon>Micrococcales</taxon>
        <taxon>Micrococcaceae</taxon>
        <taxon>Paeniglutamicibacter</taxon>
    </lineage>
</organism>
<dbReference type="CDD" id="cd16917">
    <property type="entry name" value="HATPase_UhpB-NarQ-NarX-like"/>
    <property type="match status" value="1"/>
</dbReference>
<dbReference type="SUPFAM" id="SSF55781">
    <property type="entry name" value="GAF domain-like"/>
    <property type="match status" value="1"/>
</dbReference>
<dbReference type="Gene3D" id="3.30.565.10">
    <property type="entry name" value="Histidine kinase-like ATPase, C-terminal domain"/>
    <property type="match status" value="1"/>
</dbReference>
<dbReference type="EMBL" id="JAGIOF010000001">
    <property type="protein sequence ID" value="MBP2385509.1"/>
    <property type="molecule type" value="Genomic_DNA"/>
</dbReference>
<dbReference type="RefSeq" id="WP_209996353.1">
    <property type="nucleotide sequence ID" value="NZ_BAAAJY010000007.1"/>
</dbReference>
<evidence type="ECO:0000256" key="3">
    <source>
        <dbReference type="ARBA" id="ARBA00023012"/>
    </source>
</evidence>
<keyword evidence="1" id="KW-0808">Transferase</keyword>
<keyword evidence="6" id="KW-1185">Reference proteome</keyword>
<keyword evidence="2 5" id="KW-0418">Kinase</keyword>
<dbReference type="Gene3D" id="1.20.5.1930">
    <property type="match status" value="1"/>
</dbReference>
<dbReference type="InterPro" id="IPR011712">
    <property type="entry name" value="Sig_transdc_His_kin_sub3_dim/P"/>
</dbReference>
<dbReference type="PROSITE" id="PS50109">
    <property type="entry name" value="HIS_KIN"/>
    <property type="match status" value="1"/>
</dbReference>
<accession>A0ABS4XCW6</accession>
<sequence length="502" mass="54277">MSKRSDAHIRELLASMASVTSDLSVDTVVQRLLDEAMKIFGATGGLLELTGATMAEGRLTRGKDAAALGEDAGRDEGKRLRVELKTRDQLLGRLTLGPKNGKDRYSRIDRELADALAGAAGVALENAQLYQDAADRVRWLEASSRIGELLGGDQQQTQGLDSVAELARGESQAKYGLILTPVNDEDASPYTYRIAGISEHVHPSLSGRILVNVGQREPSVLRDFETVILKGPESVLPLGEIADGGYTLLTELRARATHYGILLMIRGKGQPSYRRIETQMAAVFSSNIAQGIGLVQMHHLHEEVRLYLERERIARDLHDVVIQRIFAAGLSISALGKHLPTPATRERAAGITRELDTTIAELRATIYSLRTSAGEHERPSSRILRAIRLACEPLDFTPQVHIGDAVDGLDNETLLANLLAVITESLSNAVRHAHASAVAIDVERTDRALVLQIADDGTGFTAPAVESGLANMRQRAEELGGTLGLDSTPGKGTTLRWAVPLD</sequence>
<proteinExistence type="predicted"/>
<dbReference type="InterPro" id="IPR005467">
    <property type="entry name" value="His_kinase_dom"/>
</dbReference>
<dbReference type="GO" id="GO:0016301">
    <property type="term" value="F:kinase activity"/>
    <property type="evidence" value="ECO:0007669"/>
    <property type="project" value="UniProtKB-KW"/>
</dbReference>
<gene>
    <name evidence="5" type="ORF">JOF47_001020</name>
</gene>